<dbReference type="Proteomes" id="UP000887580">
    <property type="component" value="Unplaced"/>
</dbReference>
<evidence type="ECO:0000313" key="1">
    <source>
        <dbReference type="Proteomes" id="UP000887580"/>
    </source>
</evidence>
<organism evidence="1 2">
    <name type="scientific">Panagrolaimus sp. PS1159</name>
    <dbReference type="NCBI Taxonomy" id="55785"/>
    <lineage>
        <taxon>Eukaryota</taxon>
        <taxon>Metazoa</taxon>
        <taxon>Ecdysozoa</taxon>
        <taxon>Nematoda</taxon>
        <taxon>Chromadorea</taxon>
        <taxon>Rhabditida</taxon>
        <taxon>Tylenchina</taxon>
        <taxon>Panagrolaimomorpha</taxon>
        <taxon>Panagrolaimoidea</taxon>
        <taxon>Panagrolaimidae</taxon>
        <taxon>Panagrolaimus</taxon>
    </lineage>
</organism>
<name>A0AC35FYL0_9BILA</name>
<accession>A0AC35FYL0</accession>
<proteinExistence type="predicted"/>
<evidence type="ECO:0000313" key="2">
    <source>
        <dbReference type="WBParaSite" id="PS1159_v2.g22121.t1"/>
    </source>
</evidence>
<protein>
    <submittedName>
        <fullName evidence="2">Bms1-type G domain-containing protein</fullName>
    </submittedName>
</protein>
<sequence>MDTQEKKNKKHSVHKTGGKITKKNKSEAKQGKLPKTNNLKAFKFQSANRARIAISRAANLTERKIHAPLVDRTPVEPPPVVVAIAGPSKVGKSTLLRDLLKHYVKNPIADIRGPVTVVTGKNRRVTFIEVQNDINSMIDAAKVADLILLMIDASFGFEMEAFELINICQVHGMPKIMGVLSHMDLMKSEKDLRNTKKVLKHRFWTEVYEGAKLFYLSGIINDHYLPNEIKNLARFVSVMKFRPIIWRTAHPYILVDRMEDLTDPEEIRANDRIDRTVSLYGWVRGSHLKNHCAVHLPGVGDLRVKDVSRLPDPCPMPGSERIRRTLNERERAVYAPFSGLGGIVYDKDATYIETGGAGAFQKNKKKDELVEALENVQDTIDSKIQKAPMKLLSDFAPVEMDDDEEEEEDEQNLSEGDFESEEDDDEGEDGTKGQWSGLAEKALSQYRGKKRTKINWSRVVYDFNSDKDDDSGNEEDELTGGIFRVNRYKKFGEKKPFKDLEDGYSYKQATSSSTFLTLGSVFDIKDWGNEDIRESIRDCFVTGKWDPEDAKEGLESEDEGVGSENEEEKVGSDDEDYEDMLGEDDDKKDESKKKPVESEEQANERRRQMKERLKKQFDAEYDEVKEPYNALKAELDEQSKRNKSAFDDMDDEQRFAMEGFRPGLYVRIELENVPVEFIDHFNPTVPYILGGLLPGEQNLGFVQVRVKKHRWYDRILKSRDPLIISCGWRRFQTVVVYSIQDHNLRNRFIKYTPQNMFCQGSFWAPLVAQNTGFLAVQSVDEKIEGFRIAATGAVLAMDKSIQVVKKLKLVGAPFDIHKNTAFIKGMFNTNLEVARFQGALIKTVSGIRGFIKKPHSQHDGAFRATFEDKIKMSDIVFLRSWATVPLPKFYTPVTDKLLPPIEKWIGMKTVGRLRHELGIRAYDNTDSHYRPVEKPEYIKGQLFIPKKLQRDLPYDLKPKGDIAAAKASYIAKKFKQPELIQKHTAVILEPHESRAKQLMQMLQTVSEDVNEKASKAADIRKRKHQKELAEINEKRDKKRKETQKTICRSLSKREKYRVKTALEEIKM</sequence>
<dbReference type="WBParaSite" id="PS1159_v2.g22121.t1">
    <property type="protein sequence ID" value="PS1159_v2.g22121.t1"/>
    <property type="gene ID" value="PS1159_v2.g22121"/>
</dbReference>
<reference evidence="2" key="1">
    <citation type="submission" date="2022-11" db="UniProtKB">
        <authorList>
            <consortium name="WormBaseParasite"/>
        </authorList>
    </citation>
    <scope>IDENTIFICATION</scope>
</reference>